<protein>
    <submittedName>
        <fullName evidence="1">Uncharacterized protein</fullName>
    </submittedName>
</protein>
<evidence type="ECO:0000313" key="1">
    <source>
        <dbReference type="EMBL" id="KAH1083137.1"/>
    </source>
</evidence>
<name>A0A9D4A367_9ROSI</name>
<gene>
    <name evidence="1" type="ORF">J1N35_022898</name>
</gene>
<dbReference type="Proteomes" id="UP000828251">
    <property type="component" value="Unassembled WGS sequence"/>
</dbReference>
<reference evidence="1 2" key="1">
    <citation type="journal article" date="2021" name="Plant Biotechnol. J.">
        <title>Multi-omics assisted identification of the key and species-specific regulatory components of drought-tolerant mechanisms in Gossypium stocksii.</title>
        <authorList>
            <person name="Yu D."/>
            <person name="Ke L."/>
            <person name="Zhang D."/>
            <person name="Wu Y."/>
            <person name="Sun Y."/>
            <person name="Mei J."/>
            <person name="Sun J."/>
            <person name="Sun Y."/>
        </authorList>
    </citation>
    <scope>NUCLEOTIDE SEQUENCE [LARGE SCALE GENOMIC DNA]</scope>
    <source>
        <strain evidence="2">cv. E1</strain>
        <tissue evidence="1">Leaf</tissue>
    </source>
</reference>
<proteinExistence type="predicted"/>
<dbReference type="EMBL" id="JAIQCV010000007">
    <property type="protein sequence ID" value="KAH1083137.1"/>
    <property type="molecule type" value="Genomic_DNA"/>
</dbReference>
<keyword evidence="2" id="KW-1185">Reference proteome</keyword>
<comment type="caution">
    <text evidence="1">The sequence shown here is derived from an EMBL/GenBank/DDBJ whole genome shotgun (WGS) entry which is preliminary data.</text>
</comment>
<accession>A0A9D4A367</accession>
<sequence length="169" mass="19272">MERATVLIEPSKIIFGWDLSLRATVRHRNMVVSRWLREADSSQCKAEKLESNNQGMFFNEEKDIRSNLREDFWNQQLNPNIFPLGSNQQFSIDGSNKWRRWSKDDPINDGLVIRPMDLVLEAENDPIVMLEGKKRPRIVEGPLALLNSNVGETSLDLSASSGDQSSQAQ</sequence>
<dbReference type="OrthoDB" id="1000485at2759"/>
<organism evidence="1 2">
    <name type="scientific">Gossypium stocksii</name>
    <dbReference type="NCBI Taxonomy" id="47602"/>
    <lineage>
        <taxon>Eukaryota</taxon>
        <taxon>Viridiplantae</taxon>
        <taxon>Streptophyta</taxon>
        <taxon>Embryophyta</taxon>
        <taxon>Tracheophyta</taxon>
        <taxon>Spermatophyta</taxon>
        <taxon>Magnoliopsida</taxon>
        <taxon>eudicotyledons</taxon>
        <taxon>Gunneridae</taxon>
        <taxon>Pentapetalae</taxon>
        <taxon>rosids</taxon>
        <taxon>malvids</taxon>
        <taxon>Malvales</taxon>
        <taxon>Malvaceae</taxon>
        <taxon>Malvoideae</taxon>
        <taxon>Gossypium</taxon>
    </lineage>
</organism>
<dbReference type="AlphaFoldDB" id="A0A9D4A367"/>
<evidence type="ECO:0000313" key="2">
    <source>
        <dbReference type="Proteomes" id="UP000828251"/>
    </source>
</evidence>